<dbReference type="OrthoDB" id="3066926at2759"/>
<dbReference type="GO" id="GO:0006508">
    <property type="term" value="P:proteolysis"/>
    <property type="evidence" value="ECO:0007669"/>
    <property type="project" value="UniProtKB-KW"/>
</dbReference>
<dbReference type="InterPro" id="IPR038765">
    <property type="entry name" value="Papain-like_cys_pep_sf"/>
</dbReference>
<keyword evidence="7" id="KW-1185">Reference proteome</keyword>
<dbReference type="PROSITE" id="PS50600">
    <property type="entry name" value="ULP_PROTEASE"/>
    <property type="match status" value="1"/>
</dbReference>
<dbReference type="GO" id="GO:0019783">
    <property type="term" value="F:ubiquitin-like protein peptidase activity"/>
    <property type="evidence" value="ECO:0007669"/>
    <property type="project" value="UniProtKB-ARBA"/>
</dbReference>
<name>A0A4S8KRZ2_DENBC</name>
<protein>
    <recommendedName>
        <fullName evidence="5">Ubiquitin-like protease family profile domain-containing protein</fullName>
    </recommendedName>
</protein>
<dbReference type="InterPro" id="IPR003653">
    <property type="entry name" value="Peptidase_C48_C"/>
</dbReference>
<evidence type="ECO:0000259" key="5">
    <source>
        <dbReference type="PROSITE" id="PS50600"/>
    </source>
</evidence>
<dbReference type="Proteomes" id="UP000297245">
    <property type="component" value="Unassembled WGS sequence"/>
</dbReference>
<evidence type="ECO:0000256" key="2">
    <source>
        <dbReference type="ARBA" id="ARBA00022670"/>
    </source>
</evidence>
<dbReference type="SUPFAM" id="SSF54001">
    <property type="entry name" value="Cysteine proteinases"/>
    <property type="match status" value="1"/>
</dbReference>
<feature type="domain" description="Ubiquitin-like protease family profile" evidence="5">
    <location>
        <begin position="170"/>
        <end position="368"/>
    </location>
</feature>
<keyword evidence="3" id="KW-0378">Hydrolase</keyword>
<dbReference type="EMBL" id="ML180170">
    <property type="protein sequence ID" value="THU78574.1"/>
    <property type="molecule type" value="Genomic_DNA"/>
</dbReference>
<evidence type="ECO:0000256" key="4">
    <source>
        <dbReference type="SAM" id="MobiDB-lite"/>
    </source>
</evidence>
<evidence type="ECO:0000313" key="6">
    <source>
        <dbReference type="EMBL" id="THU78574.1"/>
    </source>
</evidence>
<feature type="compositionally biased region" description="Polar residues" evidence="4">
    <location>
        <begin position="428"/>
        <end position="442"/>
    </location>
</feature>
<evidence type="ECO:0000313" key="7">
    <source>
        <dbReference type="Proteomes" id="UP000297245"/>
    </source>
</evidence>
<feature type="region of interest" description="Disordered" evidence="4">
    <location>
        <begin position="400"/>
        <end position="469"/>
    </location>
</feature>
<feature type="compositionally biased region" description="Acidic residues" evidence="4">
    <location>
        <begin position="400"/>
        <end position="413"/>
    </location>
</feature>
<organism evidence="6 7">
    <name type="scientific">Dendrothele bispora (strain CBS 962.96)</name>
    <dbReference type="NCBI Taxonomy" id="1314807"/>
    <lineage>
        <taxon>Eukaryota</taxon>
        <taxon>Fungi</taxon>
        <taxon>Dikarya</taxon>
        <taxon>Basidiomycota</taxon>
        <taxon>Agaricomycotina</taxon>
        <taxon>Agaricomycetes</taxon>
        <taxon>Agaricomycetidae</taxon>
        <taxon>Agaricales</taxon>
        <taxon>Agaricales incertae sedis</taxon>
        <taxon>Dendrothele</taxon>
    </lineage>
</organism>
<gene>
    <name evidence="6" type="ORF">K435DRAFT_876486</name>
</gene>
<comment type="similarity">
    <text evidence="1">Belongs to the peptidase C48 family.</text>
</comment>
<evidence type="ECO:0000256" key="3">
    <source>
        <dbReference type="ARBA" id="ARBA00022801"/>
    </source>
</evidence>
<dbReference type="AlphaFoldDB" id="A0A4S8KRZ2"/>
<keyword evidence="2" id="KW-0645">Protease</keyword>
<dbReference type="GO" id="GO:0008234">
    <property type="term" value="F:cysteine-type peptidase activity"/>
    <property type="evidence" value="ECO:0007669"/>
    <property type="project" value="InterPro"/>
</dbReference>
<sequence>MSSSPNPVLVWPNVPPDIHQSAKMTFAIPKNVKKALLPENSLSISEFLNYTFPPIAPDKTADIDIYSFFHQALPISITPENTSLLQRLPLPSPKVIHAISSVSRQQWLDGARSISYAHVENTVSYPLWVISFWNTVLENRNNVRRPWHLARTWNNKQLNSCKYPHRQTEAQVADTLLHTLSWRKKLHHGTEHPELLARFLGTERANTSLMDLMLKNIQSRVAGDITLADTYLVHPLSLLPKILEAMEDDVDSYKNRPYWRWVREIGQQVFEKGKILVTAAHLGNMSAGHGSSIDHWVSVVVDGREGRILYRDSLTTNPVIPPRLANALEVWKSTHITAHQYQPSTLPTSVQVDNYSCGFMAINALEVFVFPLIKLVDCHDVASIRLQTFNQIVSDCLDKDDDLENSTDDDSTSDIEYAPNGEKPAQPFPTSAFTFISPQSSPAARKEISAPRKRTYTKSKSTKETHKAF</sequence>
<accession>A0A4S8KRZ2</accession>
<proteinExistence type="inferred from homology"/>
<reference evidence="6 7" key="1">
    <citation type="journal article" date="2019" name="Nat. Ecol. Evol.">
        <title>Megaphylogeny resolves global patterns of mushroom evolution.</title>
        <authorList>
            <person name="Varga T."/>
            <person name="Krizsan K."/>
            <person name="Foldi C."/>
            <person name="Dima B."/>
            <person name="Sanchez-Garcia M."/>
            <person name="Sanchez-Ramirez S."/>
            <person name="Szollosi G.J."/>
            <person name="Szarkandi J.G."/>
            <person name="Papp V."/>
            <person name="Albert L."/>
            <person name="Andreopoulos W."/>
            <person name="Angelini C."/>
            <person name="Antonin V."/>
            <person name="Barry K.W."/>
            <person name="Bougher N.L."/>
            <person name="Buchanan P."/>
            <person name="Buyck B."/>
            <person name="Bense V."/>
            <person name="Catcheside P."/>
            <person name="Chovatia M."/>
            <person name="Cooper J."/>
            <person name="Damon W."/>
            <person name="Desjardin D."/>
            <person name="Finy P."/>
            <person name="Geml J."/>
            <person name="Haridas S."/>
            <person name="Hughes K."/>
            <person name="Justo A."/>
            <person name="Karasinski D."/>
            <person name="Kautmanova I."/>
            <person name="Kiss B."/>
            <person name="Kocsube S."/>
            <person name="Kotiranta H."/>
            <person name="LaButti K.M."/>
            <person name="Lechner B.E."/>
            <person name="Liimatainen K."/>
            <person name="Lipzen A."/>
            <person name="Lukacs Z."/>
            <person name="Mihaltcheva S."/>
            <person name="Morgado L.N."/>
            <person name="Niskanen T."/>
            <person name="Noordeloos M.E."/>
            <person name="Ohm R.A."/>
            <person name="Ortiz-Santana B."/>
            <person name="Ovrebo C."/>
            <person name="Racz N."/>
            <person name="Riley R."/>
            <person name="Savchenko A."/>
            <person name="Shiryaev A."/>
            <person name="Soop K."/>
            <person name="Spirin V."/>
            <person name="Szebenyi C."/>
            <person name="Tomsovsky M."/>
            <person name="Tulloss R.E."/>
            <person name="Uehling J."/>
            <person name="Grigoriev I.V."/>
            <person name="Vagvolgyi C."/>
            <person name="Papp T."/>
            <person name="Martin F.M."/>
            <person name="Miettinen O."/>
            <person name="Hibbett D.S."/>
            <person name="Nagy L.G."/>
        </authorList>
    </citation>
    <scope>NUCLEOTIDE SEQUENCE [LARGE SCALE GENOMIC DNA]</scope>
    <source>
        <strain evidence="6 7">CBS 962.96</strain>
    </source>
</reference>
<dbReference type="Gene3D" id="3.40.395.10">
    <property type="entry name" value="Adenoviral Proteinase, Chain A"/>
    <property type="match status" value="1"/>
</dbReference>
<evidence type="ECO:0000256" key="1">
    <source>
        <dbReference type="ARBA" id="ARBA00005234"/>
    </source>
</evidence>